<feature type="domain" description="FAD-binding" evidence="7">
    <location>
        <begin position="4"/>
        <end position="358"/>
    </location>
</feature>
<keyword evidence="6" id="KW-0503">Monooxygenase</keyword>
<keyword evidence="5" id="KW-0560">Oxidoreductase</keyword>
<evidence type="ECO:0000256" key="1">
    <source>
        <dbReference type="ARBA" id="ARBA00001974"/>
    </source>
</evidence>
<name>A0AAD5XER1_9FUNG</name>
<evidence type="ECO:0000256" key="4">
    <source>
        <dbReference type="ARBA" id="ARBA00022857"/>
    </source>
</evidence>
<evidence type="ECO:0000313" key="9">
    <source>
        <dbReference type="Proteomes" id="UP001211907"/>
    </source>
</evidence>
<dbReference type="EMBL" id="JADGJH010000568">
    <property type="protein sequence ID" value="KAJ3126242.1"/>
    <property type="molecule type" value="Genomic_DNA"/>
</dbReference>
<dbReference type="GO" id="GO:0070189">
    <property type="term" value="P:kynurenine metabolic process"/>
    <property type="evidence" value="ECO:0007669"/>
    <property type="project" value="TreeGrafter"/>
</dbReference>
<proteinExistence type="predicted"/>
<dbReference type="Proteomes" id="UP001211907">
    <property type="component" value="Unassembled WGS sequence"/>
</dbReference>
<dbReference type="PROSITE" id="PS51257">
    <property type="entry name" value="PROKAR_LIPOPROTEIN"/>
    <property type="match status" value="1"/>
</dbReference>
<evidence type="ECO:0000256" key="3">
    <source>
        <dbReference type="ARBA" id="ARBA00022827"/>
    </source>
</evidence>
<organism evidence="8 9">
    <name type="scientific">Physocladia obscura</name>
    <dbReference type="NCBI Taxonomy" id="109957"/>
    <lineage>
        <taxon>Eukaryota</taxon>
        <taxon>Fungi</taxon>
        <taxon>Fungi incertae sedis</taxon>
        <taxon>Chytridiomycota</taxon>
        <taxon>Chytridiomycota incertae sedis</taxon>
        <taxon>Chytridiomycetes</taxon>
        <taxon>Chytridiales</taxon>
        <taxon>Chytriomycetaceae</taxon>
        <taxon>Physocladia</taxon>
    </lineage>
</organism>
<evidence type="ECO:0000256" key="5">
    <source>
        <dbReference type="ARBA" id="ARBA00023002"/>
    </source>
</evidence>
<keyword evidence="9" id="KW-1185">Reference proteome</keyword>
<dbReference type="GO" id="GO:0071949">
    <property type="term" value="F:FAD binding"/>
    <property type="evidence" value="ECO:0007669"/>
    <property type="project" value="InterPro"/>
</dbReference>
<dbReference type="Pfam" id="PF01494">
    <property type="entry name" value="FAD_binding_3"/>
    <property type="match status" value="1"/>
</dbReference>
<keyword evidence="4" id="KW-0521">NADP</keyword>
<evidence type="ECO:0000256" key="2">
    <source>
        <dbReference type="ARBA" id="ARBA00022630"/>
    </source>
</evidence>
<keyword evidence="2" id="KW-0285">Flavoprotein</keyword>
<dbReference type="SUPFAM" id="SSF51905">
    <property type="entry name" value="FAD/NAD(P)-binding domain"/>
    <property type="match status" value="1"/>
</dbReference>
<accession>A0AAD5XER1</accession>
<keyword evidence="3" id="KW-0274">FAD</keyword>
<dbReference type="GO" id="GO:0004502">
    <property type="term" value="F:kynurenine 3-monooxygenase activity"/>
    <property type="evidence" value="ECO:0007669"/>
    <property type="project" value="TreeGrafter"/>
</dbReference>
<sequence length="435" mass="48132">MKFTIIGGGPAGFACAALLAKQGHECAVYESRLEIPNNPEDSYPIGINSRTLHCLESIDVSVAEQARDTGRIVDAWQIYAGSRMVSNLKSGVVYGTSRAKVNYIVYDASIKNPNVKVFFGYKLIGLDFATKQAIFETRDKTVVRVPPSATTSEIEITRIIAADGVRSIVRDSLVKNVPDFKVKLTPWTFEFRALFAEPGVGLDLSNLDTKIHYICNGMYSATVDNGGQQQWSCVVSTRDSDPPEVRDLVLSKTASPENIAALRAMLVKNSPLTQELFSDDELTRFFDRRTFRGAIVECARLNYEEWVLLIGDAAHSVLPPVGEGINSAMEDADVLAQCALQHGFSENLFTEYNKLRHPDVLALAKYALYLNEQSKIPGEGGARLMARILQSLAYKETIDNNLFGPLGANRKRYSKIFVLSVLSPDIQTLLWGYDK</sequence>
<dbReference type="PANTHER" id="PTHR46028">
    <property type="entry name" value="KYNURENINE 3-MONOOXYGENASE"/>
    <property type="match status" value="1"/>
</dbReference>
<evidence type="ECO:0000256" key="6">
    <source>
        <dbReference type="ARBA" id="ARBA00023033"/>
    </source>
</evidence>
<comment type="cofactor">
    <cofactor evidence="1">
        <name>FAD</name>
        <dbReference type="ChEBI" id="CHEBI:57692"/>
    </cofactor>
</comment>
<dbReference type="PRINTS" id="PR00420">
    <property type="entry name" value="RNGMNOXGNASE"/>
</dbReference>
<protein>
    <recommendedName>
        <fullName evidence="7">FAD-binding domain-containing protein</fullName>
    </recommendedName>
</protein>
<evidence type="ECO:0000313" key="8">
    <source>
        <dbReference type="EMBL" id="KAJ3126242.1"/>
    </source>
</evidence>
<comment type="caution">
    <text evidence="8">The sequence shown here is derived from an EMBL/GenBank/DDBJ whole genome shotgun (WGS) entry which is preliminary data.</text>
</comment>
<gene>
    <name evidence="8" type="ORF">HK100_010350</name>
</gene>
<reference evidence="8" key="1">
    <citation type="submission" date="2020-05" db="EMBL/GenBank/DDBJ databases">
        <title>Phylogenomic resolution of chytrid fungi.</title>
        <authorList>
            <person name="Stajich J.E."/>
            <person name="Amses K."/>
            <person name="Simmons R."/>
            <person name="Seto K."/>
            <person name="Myers J."/>
            <person name="Bonds A."/>
            <person name="Quandt C.A."/>
            <person name="Barry K."/>
            <person name="Liu P."/>
            <person name="Grigoriev I."/>
            <person name="Longcore J.E."/>
            <person name="James T.Y."/>
        </authorList>
    </citation>
    <scope>NUCLEOTIDE SEQUENCE</scope>
    <source>
        <strain evidence="8">JEL0513</strain>
    </source>
</reference>
<dbReference type="Gene3D" id="3.50.50.60">
    <property type="entry name" value="FAD/NAD(P)-binding domain"/>
    <property type="match status" value="1"/>
</dbReference>
<dbReference type="InterPro" id="IPR036188">
    <property type="entry name" value="FAD/NAD-bd_sf"/>
</dbReference>
<dbReference type="PANTHER" id="PTHR46028:SF2">
    <property type="entry name" value="KYNURENINE 3-MONOOXYGENASE"/>
    <property type="match status" value="1"/>
</dbReference>
<dbReference type="InterPro" id="IPR002938">
    <property type="entry name" value="FAD-bd"/>
</dbReference>
<dbReference type="AlphaFoldDB" id="A0AAD5XER1"/>
<evidence type="ECO:0000259" key="7">
    <source>
        <dbReference type="Pfam" id="PF01494"/>
    </source>
</evidence>